<proteinExistence type="predicted"/>
<keyword evidence="2" id="KW-1185">Reference proteome</keyword>
<comment type="caution">
    <text evidence="1">The sequence shown here is derived from an EMBL/GenBank/DDBJ whole genome shotgun (WGS) entry which is preliminary data.</text>
</comment>
<organism evidence="1 2">
    <name type="scientific">Halopseudomonas laoshanensis</name>
    <dbReference type="NCBI Taxonomy" id="2268758"/>
    <lineage>
        <taxon>Bacteria</taxon>
        <taxon>Pseudomonadati</taxon>
        <taxon>Pseudomonadota</taxon>
        <taxon>Gammaproteobacteria</taxon>
        <taxon>Pseudomonadales</taxon>
        <taxon>Pseudomonadaceae</taxon>
        <taxon>Halopseudomonas</taxon>
    </lineage>
</organism>
<gene>
    <name evidence="1" type="ORF">DT594_14555</name>
</gene>
<dbReference type="OrthoDB" id="4773522at2"/>
<evidence type="ECO:0008006" key="3">
    <source>
        <dbReference type="Google" id="ProtNLM"/>
    </source>
</evidence>
<dbReference type="RefSeq" id="WP_149333342.1">
    <property type="nucleotide sequence ID" value="NZ_QOVF01000004.1"/>
</dbReference>
<protein>
    <recommendedName>
        <fullName evidence="3">Swt1-like HEPN domain-containing protein</fullName>
    </recommendedName>
</protein>
<evidence type="ECO:0000313" key="1">
    <source>
        <dbReference type="EMBL" id="KAA0693600.1"/>
    </source>
</evidence>
<dbReference type="AlphaFoldDB" id="A0A7V7KWU4"/>
<accession>A0A7V7KWU4</accession>
<name>A0A7V7KWU4_9GAMM</name>
<dbReference type="Proteomes" id="UP000463138">
    <property type="component" value="Unassembled WGS sequence"/>
</dbReference>
<evidence type="ECO:0000313" key="2">
    <source>
        <dbReference type="Proteomes" id="UP000463138"/>
    </source>
</evidence>
<sequence>MKSIEELKQLVFNGMLLEDSFERLEKDGISVKSGHHVIPVERIDESDFSPTIIHRANKMASVYIVFFCIENSVRELITDRLAERKGVDWWDTSVPKKIKDSVQSLKEKEEINRYHAQRSSSLIGYTMLGNLAQIIINNWDDFSDLFPSQAWINARFTDLEMSRNIIMHTGILPDIEIERIESICRDWIRQVG</sequence>
<dbReference type="EMBL" id="QOVF01000004">
    <property type="protein sequence ID" value="KAA0693600.1"/>
    <property type="molecule type" value="Genomic_DNA"/>
</dbReference>
<reference evidence="1 2" key="1">
    <citation type="submission" date="2018-07" db="EMBL/GenBank/DDBJ databases">
        <title>Pseudomonas laoshanensis sp. nov., isolated from soil.</title>
        <authorList>
            <person name="Sun J."/>
            <person name="Yu L."/>
            <person name="Wang M."/>
            <person name="Zhang C."/>
        </authorList>
    </citation>
    <scope>NUCLEOTIDE SEQUENCE [LARGE SCALE GENOMIC DNA]</scope>
    <source>
        <strain evidence="1 2">Y22</strain>
    </source>
</reference>